<evidence type="ECO:0000313" key="2">
    <source>
        <dbReference type="Proteomes" id="UP001209878"/>
    </source>
</evidence>
<name>A0AAD9KTU7_RIDPI</name>
<gene>
    <name evidence="1" type="ORF">NP493_613g02027</name>
</gene>
<dbReference type="InterPro" id="IPR009030">
    <property type="entry name" value="Growth_fac_rcpt_cys_sf"/>
</dbReference>
<comment type="caution">
    <text evidence="1">The sequence shown here is derived from an EMBL/GenBank/DDBJ whole genome shotgun (WGS) entry which is preliminary data.</text>
</comment>
<organism evidence="1 2">
    <name type="scientific">Ridgeia piscesae</name>
    <name type="common">Tubeworm</name>
    <dbReference type="NCBI Taxonomy" id="27915"/>
    <lineage>
        <taxon>Eukaryota</taxon>
        <taxon>Metazoa</taxon>
        <taxon>Spiralia</taxon>
        <taxon>Lophotrochozoa</taxon>
        <taxon>Annelida</taxon>
        <taxon>Polychaeta</taxon>
        <taxon>Sedentaria</taxon>
        <taxon>Canalipalpata</taxon>
        <taxon>Sabellida</taxon>
        <taxon>Siboglinidae</taxon>
        <taxon>Ridgeia</taxon>
    </lineage>
</organism>
<keyword evidence="2" id="KW-1185">Reference proteome</keyword>
<accession>A0AAD9KTU7</accession>
<evidence type="ECO:0000313" key="1">
    <source>
        <dbReference type="EMBL" id="KAK2177212.1"/>
    </source>
</evidence>
<reference evidence="1" key="1">
    <citation type="journal article" date="2023" name="Mol. Biol. Evol.">
        <title>Third-Generation Sequencing Reveals the Adaptive Role of the Epigenome in Three Deep-Sea Polychaetes.</title>
        <authorList>
            <person name="Perez M."/>
            <person name="Aroh O."/>
            <person name="Sun Y."/>
            <person name="Lan Y."/>
            <person name="Juniper S.K."/>
            <person name="Young C.R."/>
            <person name="Angers B."/>
            <person name="Qian P.Y."/>
        </authorList>
    </citation>
    <scope>NUCLEOTIDE SEQUENCE</scope>
    <source>
        <strain evidence="1">R07B-5</strain>
    </source>
</reference>
<sequence>CGDNCFNCDVNGAGQCNVDECHDKYTLDTATNTCEACASHCLDCSQPNQCDPDKCLLGYVFDAYSCSRDVYKRVLTICDDCLVACAQNCNVCNYNGAGLCDEGQCSRRYAYDPNNSSCVACPDDCEDCSYNTTRSTTECTQCYSSLGVNNGQTCSGCCKDCHSCIYNGAGKCDRGECHVGYTLGPDDTCKECPPNCIECDYNNDKTECTKCYGIFGLKDDDKTCGACPGHCVSCEHVNNRTECTHCEDHYGIKQEDKTCEACDHSCKSCTTSGAGKCDPGKCHDSYALDDDSETCKQCPDHCVRCTYNSTANRTECSQCVTKYTVTANQTCEACSGPLENCDVCSFGERVCVLCSLTYTWNDTMQKCNGETASLLHGGSWLTAHGITVAAVILLIM</sequence>
<proteinExistence type="predicted"/>
<protein>
    <submittedName>
        <fullName evidence="1">Uncharacterized protein</fullName>
    </submittedName>
</protein>
<dbReference type="Proteomes" id="UP001209878">
    <property type="component" value="Unassembled WGS sequence"/>
</dbReference>
<feature type="non-terminal residue" evidence="1">
    <location>
        <position position="1"/>
    </location>
</feature>
<dbReference type="AlphaFoldDB" id="A0AAD9KTU7"/>
<dbReference type="EMBL" id="JAODUO010000613">
    <property type="protein sequence ID" value="KAK2177212.1"/>
    <property type="molecule type" value="Genomic_DNA"/>
</dbReference>
<dbReference type="SUPFAM" id="SSF57184">
    <property type="entry name" value="Growth factor receptor domain"/>
    <property type="match status" value="1"/>
</dbReference>